<reference evidence="2 3" key="1">
    <citation type="submission" date="2018-11" db="EMBL/GenBank/DDBJ databases">
        <authorList>
            <consortium name="Pathogen Informatics"/>
        </authorList>
    </citation>
    <scope>NUCLEOTIDE SEQUENCE [LARGE SCALE GENOMIC DNA]</scope>
</reference>
<reference evidence="4" key="2">
    <citation type="submission" date="2019-09" db="UniProtKB">
        <authorList>
            <consortium name="WormBaseParasite"/>
        </authorList>
    </citation>
    <scope>IDENTIFICATION</scope>
</reference>
<keyword evidence="1" id="KW-0472">Membrane</keyword>
<evidence type="ECO:0000313" key="4">
    <source>
        <dbReference type="WBParaSite" id="HPBE_0001552801-mRNA-1"/>
    </source>
</evidence>
<evidence type="ECO:0000313" key="3">
    <source>
        <dbReference type="Proteomes" id="UP000050761"/>
    </source>
</evidence>
<protein>
    <submittedName>
        <fullName evidence="4">PKD_channel domain-containing protein</fullName>
    </submittedName>
</protein>
<dbReference type="SUPFAM" id="SSF52058">
    <property type="entry name" value="L domain-like"/>
    <property type="match status" value="1"/>
</dbReference>
<feature type="non-terminal residue" evidence="2">
    <location>
        <position position="1"/>
    </location>
</feature>
<dbReference type="OrthoDB" id="5876269at2759"/>
<keyword evidence="1" id="KW-0812">Transmembrane</keyword>
<evidence type="ECO:0000256" key="1">
    <source>
        <dbReference type="SAM" id="Phobius"/>
    </source>
</evidence>
<gene>
    <name evidence="2" type="ORF">HPBE_LOCUS15527</name>
</gene>
<evidence type="ECO:0000313" key="2">
    <source>
        <dbReference type="EMBL" id="VDP03049.1"/>
    </source>
</evidence>
<accession>A0A3P8DRD8</accession>
<keyword evidence="3" id="KW-1185">Reference proteome</keyword>
<organism evidence="2">
    <name type="scientific">Heligmosomoides polygyrus</name>
    <name type="common">Parasitic roundworm</name>
    <dbReference type="NCBI Taxonomy" id="6339"/>
    <lineage>
        <taxon>Eukaryota</taxon>
        <taxon>Metazoa</taxon>
        <taxon>Ecdysozoa</taxon>
        <taxon>Nematoda</taxon>
        <taxon>Chromadorea</taxon>
        <taxon>Rhabditida</taxon>
        <taxon>Rhabditina</taxon>
        <taxon>Rhabditomorpha</taxon>
        <taxon>Strongyloidea</taxon>
        <taxon>Heligmosomidae</taxon>
        <taxon>Heligmosomoides</taxon>
    </lineage>
</organism>
<dbReference type="AlphaFoldDB" id="A0A3P8DRD8"/>
<sequence>LHPSRCILSCLSQRCRFHLSCHCFVFIRFTYAFHGILRYLSNSPSISDASSDVTHAQLAEAFKNIENIIGILEVVNTSFTNLSFFGPLSRLDTDLEDYGSFCTNPVFLIYCPVLLWVLVGGVAYMEERKCTSYTLTSTLTRECLQHSMELLTETYAM</sequence>
<dbReference type="EMBL" id="UZAH01028901">
    <property type="protein sequence ID" value="VDP03049.1"/>
    <property type="molecule type" value="Genomic_DNA"/>
</dbReference>
<keyword evidence="1" id="KW-1133">Transmembrane helix</keyword>
<dbReference type="Proteomes" id="UP000050761">
    <property type="component" value="Unassembled WGS sequence"/>
</dbReference>
<feature type="transmembrane region" description="Helical" evidence="1">
    <location>
        <begin position="107"/>
        <end position="125"/>
    </location>
</feature>
<name>A0A3P8DRD8_HELPZ</name>
<proteinExistence type="predicted"/>
<dbReference type="WBParaSite" id="HPBE_0001552801-mRNA-1">
    <property type="protein sequence ID" value="HPBE_0001552801-mRNA-1"/>
    <property type="gene ID" value="HPBE_0001552801"/>
</dbReference>